<gene>
    <name evidence="1" type="ORF">A4U43_C04F4960</name>
</gene>
<dbReference type="PANTHER" id="PTHR36756:SF1">
    <property type="entry name" value="EXPRESSED PROTEIN"/>
    <property type="match status" value="1"/>
</dbReference>
<organism evidence="1 2">
    <name type="scientific">Asparagus officinalis</name>
    <name type="common">Garden asparagus</name>
    <dbReference type="NCBI Taxonomy" id="4686"/>
    <lineage>
        <taxon>Eukaryota</taxon>
        <taxon>Viridiplantae</taxon>
        <taxon>Streptophyta</taxon>
        <taxon>Embryophyta</taxon>
        <taxon>Tracheophyta</taxon>
        <taxon>Spermatophyta</taxon>
        <taxon>Magnoliopsida</taxon>
        <taxon>Liliopsida</taxon>
        <taxon>Asparagales</taxon>
        <taxon>Asparagaceae</taxon>
        <taxon>Asparagoideae</taxon>
        <taxon>Asparagus</taxon>
    </lineage>
</organism>
<protein>
    <submittedName>
        <fullName evidence="1">Uncharacterized protein</fullName>
    </submittedName>
</protein>
<reference evidence="2" key="1">
    <citation type="journal article" date="2017" name="Nat. Commun.">
        <title>The asparagus genome sheds light on the origin and evolution of a young Y chromosome.</title>
        <authorList>
            <person name="Harkess A."/>
            <person name="Zhou J."/>
            <person name="Xu C."/>
            <person name="Bowers J.E."/>
            <person name="Van der Hulst R."/>
            <person name="Ayyampalayam S."/>
            <person name="Mercati F."/>
            <person name="Riccardi P."/>
            <person name="McKain M.R."/>
            <person name="Kakrana A."/>
            <person name="Tang H."/>
            <person name="Ray J."/>
            <person name="Groenendijk J."/>
            <person name="Arikit S."/>
            <person name="Mathioni S.M."/>
            <person name="Nakano M."/>
            <person name="Shan H."/>
            <person name="Telgmann-Rauber A."/>
            <person name="Kanno A."/>
            <person name="Yue Z."/>
            <person name="Chen H."/>
            <person name="Li W."/>
            <person name="Chen Y."/>
            <person name="Xu X."/>
            <person name="Zhang Y."/>
            <person name="Luo S."/>
            <person name="Chen H."/>
            <person name="Gao J."/>
            <person name="Mao Z."/>
            <person name="Pires J.C."/>
            <person name="Luo M."/>
            <person name="Kudrna D."/>
            <person name="Wing R.A."/>
            <person name="Meyers B.C."/>
            <person name="Yi K."/>
            <person name="Kong H."/>
            <person name="Lavrijsen P."/>
            <person name="Sunseri F."/>
            <person name="Falavigna A."/>
            <person name="Ye Y."/>
            <person name="Leebens-Mack J.H."/>
            <person name="Chen G."/>
        </authorList>
    </citation>
    <scope>NUCLEOTIDE SEQUENCE [LARGE SCALE GENOMIC DNA]</scope>
    <source>
        <strain evidence="2">cv. DH0086</strain>
    </source>
</reference>
<dbReference type="PANTHER" id="PTHR36756">
    <property type="entry name" value="EXPRESSED PROTEIN"/>
    <property type="match status" value="1"/>
</dbReference>
<name>A0A5P1EZ17_ASPOF</name>
<sequence>MVNLYLGPFMMKSPCKEQSIQKIEPKRLVSAQTIESKRWTSAQTIDSNGLPSIQEIEAKELPSIWAIESKALPSIYELNKQLTSHEFSKEEAPLMKKKSSLKDKVAMFFDQSDKF</sequence>
<dbReference type="EMBL" id="CM007384">
    <property type="protein sequence ID" value="ONK71124.1"/>
    <property type="molecule type" value="Genomic_DNA"/>
</dbReference>
<evidence type="ECO:0000313" key="1">
    <source>
        <dbReference type="EMBL" id="ONK71124.1"/>
    </source>
</evidence>
<dbReference type="AlphaFoldDB" id="A0A5P1EZ17"/>
<dbReference type="Gramene" id="ONK71124">
    <property type="protein sequence ID" value="ONK71124"/>
    <property type="gene ID" value="A4U43_C04F4960"/>
</dbReference>
<keyword evidence="2" id="KW-1185">Reference proteome</keyword>
<accession>A0A5P1EZ17</accession>
<evidence type="ECO:0000313" key="2">
    <source>
        <dbReference type="Proteomes" id="UP000243459"/>
    </source>
</evidence>
<dbReference type="Proteomes" id="UP000243459">
    <property type="component" value="Chromosome 4"/>
</dbReference>
<proteinExistence type="predicted"/>